<reference evidence="1 2" key="2">
    <citation type="submission" date="2018-04" db="EMBL/GenBank/DDBJ databases">
        <title>Thauera lacus sp. nov., isolated from an saline lake in Inner Mongolia, China.</title>
        <authorList>
            <person name="Liang Q.-Y."/>
        </authorList>
    </citation>
    <scope>NUCLEOTIDE SEQUENCE [LARGE SCALE GENOMIC DNA]</scope>
    <source>
        <strain evidence="1 2">D20</strain>
    </source>
</reference>
<comment type="caution">
    <text evidence="1">The sequence shown here is derived from an EMBL/GenBank/DDBJ whole genome shotgun (WGS) entry which is preliminary data.</text>
</comment>
<evidence type="ECO:0000313" key="2">
    <source>
        <dbReference type="Proteomes" id="UP000241193"/>
    </source>
</evidence>
<dbReference type="Proteomes" id="UP000241193">
    <property type="component" value="Unassembled WGS sequence"/>
</dbReference>
<keyword evidence="2" id="KW-1185">Reference proteome</keyword>
<reference evidence="1 2" key="1">
    <citation type="submission" date="2018-03" db="EMBL/GenBank/DDBJ databases">
        <authorList>
            <person name="Keele B.F."/>
        </authorList>
    </citation>
    <scope>NUCLEOTIDE SEQUENCE [LARGE SCALE GENOMIC DNA]</scope>
    <source>
        <strain evidence="1 2">D20</strain>
    </source>
</reference>
<name>A0A2T4IHV5_9RHOO</name>
<organism evidence="1 2">
    <name type="scientific">Pseudothauera lacus</name>
    <dbReference type="NCBI Taxonomy" id="2136175"/>
    <lineage>
        <taxon>Bacteria</taxon>
        <taxon>Pseudomonadati</taxon>
        <taxon>Pseudomonadota</taxon>
        <taxon>Betaproteobacteria</taxon>
        <taxon>Rhodocyclales</taxon>
        <taxon>Zoogloeaceae</taxon>
        <taxon>Pseudothauera</taxon>
    </lineage>
</organism>
<protein>
    <recommendedName>
        <fullName evidence="3">SPOR domain-containing protein</fullName>
    </recommendedName>
</protein>
<dbReference type="SUPFAM" id="SSF49478">
    <property type="entry name" value="Cna protein B-type domain"/>
    <property type="match status" value="1"/>
</dbReference>
<evidence type="ECO:0008006" key="3">
    <source>
        <dbReference type="Google" id="ProtNLM"/>
    </source>
</evidence>
<dbReference type="EMBL" id="PZKC01000003">
    <property type="protein sequence ID" value="PTD97354.1"/>
    <property type="molecule type" value="Genomic_DNA"/>
</dbReference>
<evidence type="ECO:0000313" key="1">
    <source>
        <dbReference type="EMBL" id="PTD97354.1"/>
    </source>
</evidence>
<gene>
    <name evidence="1" type="ORF">C8261_04945</name>
</gene>
<dbReference type="AlphaFoldDB" id="A0A2T4IHV5"/>
<proteinExistence type="predicted"/>
<sequence>MLVATPPVYAAPLDEDNLLLLDVMLERQRLASSITAYRHQGKVLVSLAELGGALEFPIDVNSATGLASGWFLSQDRRFELDLATRQVTINGQVRSFTADEVVASSDGIFVAMDTLARWFPTDLELQMSTLSIAVKPREMLPVQAREARRRQGAQVSAVGPASLPPVDNSYRALGPHALDLGIGYSVHRSEDSGRPRTGINYSALLAGDVAYMDSRVYFSGNKDDALSDFRASLSRDGLNGPLGLRYVEVGDIVPPQVAGVAGSAAERGILIQGGGSAVGRDDLIDGDTIRIVGDALTGWDVELFQNGMRVGFQTVGPDGRYVFENIEPLFGENQFELVFYGPNGEERREKVSRFSGLTPDQPGSVRYQLAVSQKGEQLYDASPTEHESGIDPVSNRGSLRYAAGVDLRVLQQMSVRAAWNSVVIDDQRRNYLMLGTRLGLGPATLGLDGTRGPSGGTRWDASLHLPGGVRLWGFDTRFVHSHFANYIPQNESDEEVRNLSSRTSVIVTGPVGTVNTRFAVSHNRSNDSRYNSYSAGFTSFAAGVHFGSNLVYDQYEQGSGAVQRENALYGDVFFTTRTGPLSIRGGSNYMLRPDRDITRYYIDSNLRVAQDMTMNFGLSHDPLRDLTRFTAGFNWRLPQFTLSPRLSYDSDGEYSGFVYLTMSMGPRPDRPSVLFSGRSLAGNGTVIARVFLDRDGSGTFTEGDTPLPGVKVVAPQAVRNVETDREGVAQLTGLFSDRPTDVLVDEKTLPHPSMRALHGGNSVLARPATTTLIDFPVVLTGEIEGRVHAQRGSSRSALAGALVELIDAKGSVYAFKASAHDGFFAFDGIPFGTYQLRFGGARGANSESLSVVISEASPYRSGLQLIARENGVAASSLAPIAQLSPLVSADVSAEQPLVPAQVAQTAAVRPAAHTAQTRGRMPAVGSDGRIVQLGAYSSVDNAENALRLMRSRTLVGSEDVQIIALATDARGVLHRILMSPGRLSAEASCRSIKARGGSCITVDPARR</sequence>
<accession>A0A2T4IHV5</accession>